<sequence length="59" mass="5460">GLAAAAVAHAVDGSLGAGPGSAAVVVAAASAAGGVLYALVARLLGVTELRTLTSALRFG</sequence>
<evidence type="ECO:0000313" key="2">
    <source>
        <dbReference type="EMBL" id="RMI40961.1"/>
    </source>
</evidence>
<keyword evidence="1" id="KW-0812">Transmembrane</keyword>
<name>A0A3M2LU08_9ACTN</name>
<evidence type="ECO:0008006" key="4">
    <source>
        <dbReference type="Google" id="ProtNLM"/>
    </source>
</evidence>
<comment type="caution">
    <text evidence="2">The sequence shown here is derived from an EMBL/GenBank/DDBJ whole genome shotgun (WGS) entry which is preliminary data.</text>
</comment>
<protein>
    <recommendedName>
        <fullName evidence="4">Murein biosynthesis integral membrane protein MurJ</fullName>
    </recommendedName>
</protein>
<keyword evidence="3" id="KW-1185">Reference proteome</keyword>
<dbReference type="AlphaFoldDB" id="A0A3M2LU08"/>
<dbReference type="Proteomes" id="UP000282674">
    <property type="component" value="Unassembled WGS sequence"/>
</dbReference>
<organism evidence="2 3">
    <name type="scientific">Actinomadura harenae</name>
    <dbReference type="NCBI Taxonomy" id="2483351"/>
    <lineage>
        <taxon>Bacteria</taxon>
        <taxon>Bacillati</taxon>
        <taxon>Actinomycetota</taxon>
        <taxon>Actinomycetes</taxon>
        <taxon>Streptosporangiales</taxon>
        <taxon>Thermomonosporaceae</taxon>
        <taxon>Actinomadura</taxon>
    </lineage>
</organism>
<reference evidence="2 3" key="1">
    <citation type="submission" date="2018-10" db="EMBL/GenBank/DDBJ databases">
        <title>Isolation from soil.</title>
        <authorList>
            <person name="Hu J."/>
        </authorList>
    </citation>
    <scope>NUCLEOTIDE SEQUENCE [LARGE SCALE GENOMIC DNA]</scope>
    <source>
        <strain evidence="2 3">NEAU-Ht49</strain>
    </source>
</reference>
<feature type="transmembrane region" description="Helical" evidence="1">
    <location>
        <begin position="20"/>
        <end position="40"/>
    </location>
</feature>
<evidence type="ECO:0000313" key="3">
    <source>
        <dbReference type="Proteomes" id="UP000282674"/>
    </source>
</evidence>
<keyword evidence="1" id="KW-0472">Membrane</keyword>
<feature type="non-terminal residue" evidence="2">
    <location>
        <position position="1"/>
    </location>
</feature>
<dbReference type="EMBL" id="RFFG01000047">
    <property type="protein sequence ID" value="RMI40961.1"/>
    <property type="molecule type" value="Genomic_DNA"/>
</dbReference>
<keyword evidence="1" id="KW-1133">Transmembrane helix</keyword>
<evidence type="ECO:0000256" key="1">
    <source>
        <dbReference type="SAM" id="Phobius"/>
    </source>
</evidence>
<gene>
    <name evidence="2" type="ORF">EBO15_24410</name>
</gene>
<proteinExistence type="predicted"/>
<accession>A0A3M2LU08</accession>